<evidence type="ECO:0000256" key="5">
    <source>
        <dbReference type="ARBA" id="ARBA00022989"/>
    </source>
</evidence>
<dbReference type="PANTHER" id="PTHR34184:SF4">
    <property type="entry name" value="UPF0718 PROTEIN YCGR"/>
    <property type="match status" value="1"/>
</dbReference>
<comment type="subcellular location">
    <subcellularLocation>
        <location evidence="1">Cell membrane</location>
        <topology evidence="1">Multi-pass membrane protein</topology>
    </subcellularLocation>
</comment>
<dbReference type="GO" id="GO:0005886">
    <property type="term" value="C:plasma membrane"/>
    <property type="evidence" value="ECO:0007669"/>
    <property type="project" value="UniProtKB-SubCell"/>
</dbReference>
<dbReference type="Pfam" id="PF03773">
    <property type="entry name" value="ArsP_1"/>
    <property type="match status" value="1"/>
</dbReference>
<dbReference type="Proteomes" id="UP000552883">
    <property type="component" value="Unassembled WGS sequence"/>
</dbReference>
<evidence type="ECO:0000256" key="7">
    <source>
        <dbReference type="SAM" id="MobiDB-lite"/>
    </source>
</evidence>
<keyword evidence="6 8" id="KW-0472">Membrane</keyword>
<feature type="transmembrane region" description="Helical" evidence="8">
    <location>
        <begin position="190"/>
        <end position="208"/>
    </location>
</feature>
<evidence type="ECO:0000313" key="10">
    <source>
        <dbReference type="Proteomes" id="UP000552883"/>
    </source>
</evidence>
<evidence type="ECO:0000256" key="4">
    <source>
        <dbReference type="ARBA" id="ARBA00022692"/>
    </source>
</evidence>
<dbReference type="AlphaFoldDB" id="A0A840X4B8"/>
<evidence type="ECO:0000256" key="1">
    <source>
        <dbReference type="ARBA" id="ARBA00004651"/>
    </source>
</evidence>
<feature type="transmembrane region" description="Helical" evidence="8">
    <location>
        <begin position="164"/>
        <end position="183"/>
    </location>
</feature>
<feature type="transmembrane region" description="Helical" evidence="8">
    <location>
        <begin position="252"/>
        <end position="271"/>
    </location>
</feature>
<comment type="similarity">
    <text evidence="2">Belongs to the UPF0718 family.</text>
</comment>
<feature type="compositionally biased region" description="Basic and acidic residues" evidence="7">
    <location>
        <begin position="28"/>
        <end position="37"/>
    </location>
</feature>
<gene>
    <name evidence="9" type="ORF">BJ959_000587</name>
</gene>
<feature type="region of interest" description="Disordered" evidence="7">
    <location>
        <begin position="1"/>
        <end position="37"/>
    </location>
</feature>
<feature type="transmembrane region" description="Helical" evidence="8">
    <location>
        <begin position="347"/>
        <end position="368"/>
    </location>
</feature>
<dbReference type="PANTHER" id="PTHR34184">
    <property type="entry name" value="UPF0718 PROTEIN YCGR"/>
    <property type="match status" value="1"/>
</dbReference>
<feature type="transmembrane region" description="Helical" evidence="8">
    <location>
        <begin position="315"/>
        <end position="335"/>
    </location>
</feature>
<protein>
    <recommendedName>
        <fullName evidence="11">Permease</fullName>
    </recommendedName>
</protein>
<organism evidence="9 10">
    <name type="scientific">Microcella frigidaquae</name>
    <dbReference type="NCBI Taxonomy" id="424758"/>
    <lineage>
        <taxon>Bacteria</taxon>
        <taxon>Bacillati</taxon>
        <taxon>Actinomycetota</taxon>
        <taxon>Actinomycetes</taxon>
        <taxon>Micrococcales</taxon>
        <taxon>Microbacteriaceae</taxon>
        <taxon>Microcella</taxon>
    </lineage>
</organism>
<name>A0A840X4B8_9MICO</name>
<sequence>MTQTPADTFARAGDHGTHGHGTHGHQGHGHDGHSHDGPRRARLVHVIWLVAAVAVVIGIVVVREWTAQNLEAGVPDALQDLLTLSTSVLVESLPFIVLGIGLSILVQVWIPEHWLLRILPRNPWGRRAVISLFGMFLPVCECGNVPLARGLVRRGFSVPESMTFLVAAPILNPITIITTHQAFGFDDGILVARLLGGFAIANILGWLFSKHPEPMNLLTGRFAEQCAIDDGHRHSRTRREASLDLFVRESSILMPALVIGALAAGAIQVVVPRDVLVALGSDPLFSVLVMMLLAFIISVCANVDAFFILPFASTFLPGSIVAFLVFGPIVDIKMLALMRTTYSTRTLIQLTTVVALLSLTLGLVVNYLA</sequence>
<comment type="caution">
    <text evidence="9">The sequence shown here is derived from an EMBL/GenBank/DDBJ whole genome shotgun (WGS) entry which is preliminary data.</text>
</comment>
<evidence type="ECO:0000256" key="2">
    <source>
        <dbReference type="ARBA" id="ARBA00006386"/>
    </source>
</evidence>
<feature type="compositionally biased region" description="Basic residues" evidence="7">
    <location>
        <begin position="18"/>
        <end position="27"/>
    </location>
</feature>
<evidence type="ECO:0000313" key="9">
    <source>
        <dbReference type="EMBL" id="MBB5617091.1"/>
    </source>
</evidence>
<feature type="transmembrane region" description="Helical" evidence="8">
    <location>
        <begin position="43"/>
        <end position="62"/>
    </location>
</feature>
<dbReference type="InterPro" id="IPR005524">
    <property type="entry name" value="DUF318"/>
</dbReference>
<keyword evidence="5 8" id="KW-1133">Transmembrane helix</keyword>
<feature type="transmembrane region" description="Helical" evidence="8">
    <location>
        <begin position="283"/>
        <end position="309"/>
    </location>
</feature>
<dbReference type="RefSeq" id="WP_341800016.1">
    <property type="nucleotide sequence ID" value="NZ_BAAANZ010000011.1"/>
</dbReference>
<accession>A0A840X4B8</accession>
<evidence type="ECO:0000256" key="8">
    <source>
        <dbReference type="SAM" id="Phobius"/>
    </source>
</evidence>
<dbReference type="InterPro" id="IPR052923">
    <property type="entry name" value="UPF0718"/>
</dbReference>
<evidence type="ECO:0000256" key="6">
    <source>
        <dbReference type="ARBA" id="ARBA00023136"/>
    </source>
</evidence>
<proteinExistence type="inferred from homology"/>
<feature type="transmembrane region" description="Helical" evidence="8">
    <location>
        <begin position="130"/>
        <end position="152"/>
    </location>
</feature>
<keyword evidence="10" id="KW-1185">Reference proteome</keyword>
<reference evidence="9 10" key="1">
    <citation type="submission" date="2020-08" db="EMBL/GenBank/DDBJ databases">
        <title>Sequencing the genomes of 1000 actinobacteria strains.</title>
        <authorList>
            <person name="Klenk H.-P."/>
        </authorList>
    </citation>
    <scope>NUCLEOTIDE SEQUENCE [LARGE SCALE GENOMIC DNA]</scope>
    <source>
        <strain evidence="9 10">DSM 23889</strain>
    </source>
</reference>
<feature type="transmembrane region" description="Helical" evidence="8">
    <location>
        <begin position="82"/>
        <end position="110"/>
    </location>
</feature>
<evidence type="ECO:0008006" key="11">
    <source>
        <dbReference type="Google" id="ProtNLM"/>
    </source>
</evidence>
<keyword evidence="4 8" id="KW-0812">Transmembrane</keyword>
<keyword evidence="3" id="KW-1003">Cell membrane</keyword>
<evidence type="ECO:0000256" key="3">
    <source>
        <dbReference type="ARBA" id="ARBA00022475"/>
    </source>
</evidence>
<dbReference type="EMBL" id="JACHBS010000001">
    <property type="protein sequence ID" value="MBB5617091.1"/>
    <property type="molecule type" value="Genomic_DNA"/>
</dbReference>